<dbReference type="WBParaSite" id="JU765_v2.g19860.t1">
    <property type="protein sequence ID" value="JU765_v2.g19860.t1"/>
    <property type="gene ID" value="JU765_v2.g19860"/>
</dbReference>
<protein>
    <submittedName>
        <fullName evidence="2">Uncharacterized protein</fullName>
    </submittedName>
</protein>
<organism evidence="1 2">
    <name type="scientific">Panagrolaimus sp. JU765</name>
    <dbReference type="NCBI Taxonomy" id="591449"/>
    <lineage>
        <taxon>Eukaryota</taxon>
        <taxon>Metazoa</taxon>
        <taxon>Ecdysozoa</taxon>
        <taxon>Nematoda</taxon>
        <taxon>Chromadorea</taxon>
        <taxon>Rhabditida</taxon>
        <taxon>Tylenchina</taxon>
        <taxon>Panagrolaimomorpha</taxon>
        <taxon>Panagrolaimoidea</taxon>
        <taxon>Panagrolaimidae</taxon>
        <taxon>Panagrolaimus</taxon>
    </lineage>
</organism>
<sequence>MSSIPIDYRPIEPAVPITHQLINWTFICLENAFERALQRSADIGLNATYVNFSDYINICGNVIYERLPLERYQNNDEIKYYTKPINRYQPCNIITLGIGRDVRAEMGIQKNYPQCRFLGVDVDDKVSGKMYKNNLGGIYVHALVSATGGNGVSSFLGKLTNLCKIIAQPSARIHSSKHPLQQKN</sequence>
<accession>A0AC34QW39</accession>
<dbReference type="Proteomes" id="UP000887576">
    <property type="component" value="Unplaced"/>
</dbReference>
<evidence type="ECO:0000313" key="2">
    <source>
        <dbReference type="WBParaSite" id="JU765_v2.g19860.t1"/>
    </source>
</evidence>
<reference evidence="2" key="1">
    <citation type="submission" date="2022-11" db="UniProtKB">
        <authorList>
            <consortium name="WormBaseParasite"/>
        </authorList>
    </citation>
    <scope>IDENTIFICATION</scope>
</reference>
<name>A0AC34QW39_9BILA</name>
<evidence type="ECO:0000313" key="1">
    <source>
        <dbReference type="Proteomes" id="UP000887576"/>
    </source>
</evidence>
<proteinExistence type="predicted"/>